<dbReference type="InterPro" id="IPR013783">
    <property type="entry name" value="Ig-like_fold"/>
</dbReference>
<feature type="domain" description="Glycosyl hydrolases family 2 sugar binding" evidence="15">
    <location>
        <begin position="35"/>
        <end position="211"/>
    </location>
</feature>
<dbReference type="SUPFAM" id="SSF49303">
    <property type="entry name" value="beta-Galactosidase/glucuronidase domain"/>
    <property type="match status" value="1"/>
</dbReference>
<evidence type="ECO:0000313" key="17">
    <source>
        <dbReference type="Proteomes" id="UP000235965"/>
    </source>
</evidence>
<evidence type="ECO:0000256" key="8">
    <source>
        <dbReference type="ARBA" id="ARBA00022801"/>
    </source>
</evidence>
<name>A0A2J7Q0E5_9NEOP</name>
<dbReference type="InterPro" id="IPR023232">
    <property type="entry name" value="Glyco_hydro_2_AS"/>
</dbReference>
<evidence type="ECO:0000256" key="2">
    <source>
        <dbReference type="ARBA" id="ARBA00004371"/>
    </source>
</evidence>
<dbReference type="InterPro" id="IPR008979">
    <property type="entry name" value="Galactose-bd-like_sf"/>
</dbReference>
<dbReference type="SUPFAM" id="SSF49785">
    <property type="entry name" value="Galactose-binding domain-like"/>
    <property type="match status" value="1"/>
</dbReference>
<evidence type="ECO:0000256" key="6">
    <source>
        <dbReference type="ARBA" id="ARBA00016205"/>
    </source>
</evidence>
<sequence>METWLVLLTFCTILHTTVCGILYPRESESREVVPLDGIWKFCTSPAEDQEKGFRNKWFSTDLEEWIPMPVPSSYNDITVNSVVRDFIGWTWYQRQFYTPKRWWLDKQRVVLRFGSVHYTAIVWVNGKKACKHSGGHLPFEADITTLLFYGTANLVTVAVNSTLTLSTLPQGYVQHPNDTRRYPPGYALFHYDFDFFNYAGIHRPVYLYTTPQTYIDDITVTTDIHEDVGIVKYTVEYQNKLRDPSSVPQCTVTVFAKDGTKVTSVTGVSGKVHIPKANFWWPYLTNPSPGYLYTLEICLTSEIGKDVYRLPVGVRKIAWNSTTFFINNMPTYFRGFGKHEDSNLRGKGLDYALLIRDYNLIAWLGANAYRTSHYPYAEEALDMADALGIMIIDESPACTIDNFSEELLQKHKEVMTDFVRRDKNRPSVVMWSLANEPSSFRNESREYFSALVNLTKSLDPTRPVTFVTSQTVDEDKAVQFMDIICINRYPAWYSDSGRTDLIQLQVKNELVAWHLKFNKPVLVTEYGAGSVIGMHTAPSSMWTEDYQVVTLTEHFKAFDTLYKEGFLIGEMIWNFADFATPQEYIRPGGCKKGLFTRERQPKMAAHITRWRYWTLAHSSVNVTVPNDLLFAGP</sequence>
<comment type="function">
    <text evidence="1">Plays an important role in the degradation of dermatan and keratan sulfates.</text>
</comment>
<evidence type="ECO:0000256" key="9">
    <source>
        <dbReference type="ARBA" id="ARBA00023180"/>
    </source>
</evidence>
<evidence type="ECO:0000256" key="10">
    <source>
        <dbReference type="ARBA" id="ARBA00023228"/>
    </source>
</evidence>
<comment type="subunit">
    <text evidence="4">Homotetramer.</text>
</comment>
<dbReference type="GO" id="GO:0019391">
    <property type="term" value="P:glucuronoside catabolic process"/>
    <property type="evidence" value="ECO:0007669"/>
    <property type="project" value="TreeGrafter"/>
</dbReference>
<evidence type="ECO:0000256" key="1">
    <source>
        <dbReference type="ARBA" id="ARBA00003025"/>
    </source>
</evidence>
<dbReference type="InParanoid" id="A0A2J7Q0E5"/>
<dbReference type="GO" id="GO:0005764">
    <property type="term" value="C:lysosome"/>
    <property type="evidence" value="ECO:0007669"/>
    <property type="project" value="UniProtKB-SubCell"/>
</dbReference>
<dbReference type="EMBL" id="NEVH01019969">
    <property type="protein sequence ID" value="PNF22049.1"/>
    <property type="molecule type" value="Genomic_DNA"/>
</dbReference>
<keyword evidence="17" id="KW-1185">Reference proteome</keyword>
<dbReference type="OrthoDB" id="408532at2759"/>
<dbReference type="EC" id="3.2.1.31" evidence="5"/>
<dbReference type="Proteomes" id="UP000235965">
    <property type="component" value="Unassembled WGS sequence"/>
</dbReference>
<dbReference type="Pfam" id="PF02837">
    <property type="entry name" value="Glyco_hydro_2_N"/>
    <property type="match status" value="1"/>
</dbReference>
<dbReference type="InterPro" id="IPR006102">
    <property type="entry name" value="Ig-like_GH2"/>
</dbReference>
<keyword evidence="8" id="KW-0378">Hydrolase</keyword>
<dbReference type="GO" id="GO:0005975">
    <property type="term" value="P:carbohydrate metabolic process"/>
    <property type="evidence" value="ECO:0007669"/>
    <property type="project" value="InterPro"/>
</dbReference>
<dbReference type="Pfam" id="PF02836">
    <property type="entry name" value="Glyco_hydro_2_C"/>
    <property type="match status" value="1"/>
</dbReference>
<dbReference type="PROSITE" id="PS00608">
    <property type="entry name" value="GLYCOSYL_HYDROL_F2_2"/>
    <property type="match status" value="1"/>
</dbReference>
<feature type="domain" description="Glycoside hydrolase family 2 catalytic" evidence="14">
    <location>
        <begin position="322"/>
        <end position="615"/>
    </location>
</feature>
<dbReference type="Gene3D" id="2.60.40.10">
    <property type="entry name" value="Immunoglobulins"/>
    <property type="match status" value="1"/>
</dbReference>
<dbReference type="Gene3D" id="3.20.20.80">
    <property type="entry name" value="Glycosidases"/>
    <property type="match status" value="1"/>
</dbReference>
<evidence type="ECO:0000256" key="3">
    <source>
        <dbReference type="ARBA" id="ARBA00007401"/>
    </source>
</evidence>
<dbReference type="GO" id="GO:0004566">
    <property type="term" value="F:beta-glucuronidase activity"/>
    <property type="evidence" value="ECO:0007669"/>
    <property type="project" value="UniProtKB-EC"/>
</dbReference>
<dbReference type="InterPro" id="IPR006103">
    <property type="entry name" value="Glyco_hydro_2_cat"/>
</dbReference>
<evidence type="ECO:0000256" key="12">
    <source>
        <dbReference type="SAM" id="SignalP"/>
    </source>
</evidence>
<dbReference type="PRINTS" id="PR00132">
    <property type="entry name" value="GLHYDRLASE2"/>
</dbReference>
<dbReference type="FunFam" id="2.60.40.10:FF:000628">
    <property type="entry name" value="Beta-glucuronidase"/>
    <property type="match status" value="1"/>
</dbReference>
<dbReference type="PANTHER" id="PTHR10066">
    <property type="entry name" value="BETA-GLUCURONIDASE"/>
    <property type="match status" value="1"/>
</dbReference>
<evidence type="ECO:0000256" key="7">
    <source>
        <dbReference type="ARBA" id="ARBA00022729"/>
    </source>
</evidence>
<dbReference type="GO" id="GO:0005615">
    <property type="term" value="C:extracellular space"/>
    <property type="evidence" value="ECO:0007669"/>
    <property type="project" value="TreeGrafter"/>
</dbReference>
<dbReference type="SUPFAM" id="SSF51445">
    <property type="entry name" value="(Trans)glycosidases"/>
    <property type="match status" value="1"/>
</dbReference>
<dbReference type="InterPro" id="IPR006101">
    <property type="entry name" value="Glyco_hydro_2"/>
</dbReference>
<proteinExistence type="inferred from homology"/>
<evidence type="ECO:0000259" key="13">
    <source>
        <dbReference type="Pfam" id="PF00703"/>
    </source>
</evidence>
<evidence type="ECO:0000256" key="4">
    <source>
        <dbReference type="ARBA" id="ARBA00011881"/>
    </source>
</evidence>
<keyword evidence="11" id="KW-0326">Glycosidase</keyword>
<feature type="domain" description="Glycoside hydrolase family 2 immunoglobulin-like beta-sandwich" evidence="13">
    <location>
        <begin position="213"/>
        <end position="315"/>
    </location>
</feature>
<reference evidence="16 17" key="1">
    <citation type="submission" date="2017-12" db="EMBL/GenBank/DDBJ databases">
        <title>Hemimetabolous genomes reveal molecular basis of termite eusociality.</title>
        <authorList>
            <person name="Harrison M.C."/>
            <person name="Jongepier E."/>
            <person name="Robertson H.M."/>
            <person name="Arning N."/>
            <person name="Bitard-Feildel T."/>
            <person name="Chao H."/>
            <person name="Childers C.P."/>
            <person name="Dinh H."/>
            <person name="Doddapaneni H."/>
            <person name="Dugan S."/>
            <person name="Gowin J."/>
            <person name="Greiner C."/>
            <person name="Han Y."/>
            <person name="Hu H."/>
            <person name="Hughes D.S.T."/>
            <person name="Huylmans A.-K."/>
            <person name="Kemena C."/>
            <person name="Kremer L.P.M."/>
            <person name="Lee S.L."/>
            <person name="Lopez-Ezquerra A."/>
            <person name="Mallet L."/>
            <person name="Monroy-Kuhn J.M."/>
            <person name="Moser A."/>
            <person name="Murali S.C."/>
            <person name="Muzny D.M."/>
            <person name="Otani S."/>
            <person name="Piulachs M.-D."/>
            <person name="Poelchau M."/>
            <person name="Qu J."/>
            <person name="Schaub F."/>
            <person name="Wada-Katsumata A."/>
            <person name="Worley K.C."/>
            <person name="Xie Q."/>
            <person name="Ylla G."/>
            <person name="Poulsen M."/>
            <person name="Gibbs R.A."/>
            <person name="Schal C."/>
            <person name="Richards S."/>
            <person name="Belles X."/>
            <person name="Korb J."/>
            <person name="Bornberg-Bauer E."/>
        </authorList>
    </citation>
    <scope>NUCLEOTIDE SEQUENCE [LARGE SCALE GENOMIC DNA]</scope>
    <source>
        <tissue evidence="16">Whole body</tissue>
    </source>
</reference>
<evidence type="ECO:0000256" key="11">
    <source>
        <dbReference type="ARBA" id="ARBA00023295"/>
    </source>
</evidence>
<evidence type="ECO:0000259" key="14">
    <source>
        <dbReference type="Pfam" id="PF02836"/>
    </source>
</evidence>
<organism evidence="16 17">
    <name type="scientific">Cryptotermes secundus</name>
    <dbReference type="NCBI Taxonomy" id="105785"/>
    <lineage>
        <taxon>Eukaryota</taxon>
        <taxon>Metazoa</taxon>
        <taxon>Ecdysozoa</taxon>
        <taxon>Arthropoda</taxon>
        <taxon>Hexapoda</taxon>
        <taxon>Insecta</taxon>
        <taxon>Pterygota</taxon>
        <taxon>Neoptera</taxon>
        <taxon>Polyneoptera</taxon>
        <taxon>Dictyoptera</taxon>
        <taxon>Blattodea</taxon>
        <taxon>Blattoidea</taxon>
        <taxon>Termitoidae</taxon>
        <taxon>Kalotermitidae</taxon>
        <taxon>Cryptotermitinae</taxon>
        <taxon>Cryptotermes</taxon>
    </lineage>
</organism>
<evidence type="ECO:0000313" key="16">
    <source>
        <dbReference type="EMBL" id="PNF22049.1"/>
    </source>
</evidence>
<dbReference type="NCBIfam" id="NF007538">
    <property type="entry name" value="PRK10150.1"/>
    <property type="match status" value="1"/>
</dbReference>
<dbReference type="AlphaFoldDB" id="A0A2J7Q0E5"/>
<dbReference type="InterPro" id="IPR036156">
    <property type="entry name" value="Beta-gal/glucu_dom_sf"/>
</dbReference>
<dbReference type="FunFam" id="2.60.120.260:FF:000027">
    <property type="entry name" value="Beta-glucuronidase"/>
    <property type="match status" value="1"/>
</dbReference>
<dbReference type="Gene3D" id="2.60.120.260">
    <property type="entry name" value="Galactose-binding domain-like"/>
    <property type="match status" value="1"/>
</dbReference>
<feature type="chain" id="PRO_5014360016" description="Beta-glucuronidase" evidence="12">
    <location>
        <begin position="20"/>
        <end position="633"/>
    </location>
</feature>
<gene>
    <name evidence="16" type="ORF">B7P43_G09739</name>
</gene>
<keyword evidence="7 12" id="KW-0732">Signal</keyword>
<comment type="subcellular location">
    <subcellularLocation>
        <location evidence="2">Lysosome</location>
    </subcellularLocation>
</comment>
<keyword evidence="9" id="KW-0325">Glycoprotein</keyword>
<dbReference type="InterPro" id="IPR017853">
    <property type="entry name" value="GH"/>
</dbReference>
<dbReference type="STRING" id="105785.A0A2J7Q0E5"/>
<dbReference type="InterPro" id="IPR006104">
    <property type="entry name" value="Glyco_hydro_2_N"/>
</dbReference>
<dbReference type="FunFam" id="3.20.20.80:FF:000029">
    <property type="entry name" value="Beta-glucuronidase"/>
    <property type="match status" value="1"/>
</dbReference>
<dbReference type="Pfam" id="PF00703">
    <property type="entry name" value="Glyco_hydro_2"/>
    <property type="match status" value="1"/>
</dbReference>
<evidence type="ECO:0000259" key="15">
    <source>
        <dbReference type="Pfam" id="PF02837"/>
    </source>
</evidence>
<feature type="signal peptide" evidence="12">
    <location>
        <begin position="1"/>
        <end position="19"/>
    </location>
</feature>
<evidence type="ECO:0000256" key="5">
    <source>
        <dbReference type="ARBA" id="ARBA00012761"/>
    </source>
</evidence>
<comment type="caution">
    <text evidence="16">The sequence shown here is derived from an EMBL/GenBank/DDBJ whole genome shotgun (WGS) entry which is preliminary data.</text>
</comment>
<dbReference type="GO" id="GO:0030246">
    <property type="term" value="F:carbohydrate binding"/>
    <property type="evidence" value="ECO:0007669"/>
    <property type="project" value="TreeGrafter"/>
</dbReference>
<comment type="similarity">
    <text evidence="3">Belongs to the glycosyl hydrolase 2 family.</text>
</comment>
<keyword evidence="10" id="KW-0458">Lysosome</keyword>
<protein>
    <recommendedName>
        <fullName evidence="6">Beta-glucuronidase</fullName>
        <ecNumber evidence="5">3.2.1.31</ecNumber>
    </recommendedName>
</protein>
<dbReference type="PANTHER" id="PTHR10066:SF67">
    <property type="entry name" value="BETA-GLUCURONIDASE"/>
    <property type="match status" value="1"/>
</dbReference>
<accession>A0A2J7Q0E5</accession>